<keyword evidence="5" id="KW-1185">Reference proteome</keyword>
<organism evidence="4 5">
    <name type="scientific">Kribbella deserti</name>
    <dbReference type="NCBI Taxonomy" id="1926257"/>
    <lineage>
        <taxon>Bacteria</taxon>
        <taxon>Bacillati</taxon>
        <taxon>Actinomycetota</taxon>
        <taxon>Actinomycetes</taxon>
        <taxon>Propionibacteriales</taxon>
        <taxon>Kribbellaceae</taxon>
        <taxon>Kribbella</taxon>
    </lineage>
</organism>
<reference evidence="4 5" key="1">
    <citation type="submission" date="2024-09" db="EMBL/GenBank/DDBJ databases">
        <authorList>
            <person name="Sun Q."/>
            <person name="Mori K."/>
        </authorList>
    </citation>
    <scope>NUCLEOTIDE SEQUENCE [LARGE SCALE GENOMIC DNA]</scope>
    <source>
        <strain evidence="4 5">CGMCC 1.15906</strain>
    </source>
</reference>
<dbReference type="Proteomes" id="UP001589890">
    <property type="component" value="Unassembled WGS sequence"/>
</dbReference>
<dbReference type="Pfam" id="PF13604">
    <property type="entry name" value="AAA_30"/>
    <property type="match status" value="1"/>
</dbReference>
<evidence type="ECO:0000313" key="4">
    <source>
        <dbReference type="EMBL" id="MFC0622427.1"/>
    </source>
</evidence>
<dbReference type="InterPro" id="IPR027785">
    <property type="entry name" value="UvrD-like_helicase_C"/>
</dbReference>
<dbReference type="SUPFAM" id="SSF52540">
    <property type="entry name" value="P-loop containing nucleoside triphosphate hydrolases"/>
    <property type="match status" value="2"/>
</dbReference>
<dbReference type="InterPro" id="IPR027417">
    <property type="entry name" value="P-loop_NTPase"/>
</dbReference>
<dbReference type="CDD" id="cd18809">
    <property type="entry name" value="SF1_C_RecD"/>
    <property type="match status" value="1"/>
</dbReference>
<evidence type="ECO:0000256" key="2">
    <source>
        <dbReference type="ARBA" id="ARBA00022840"/>
    </source>
</evidence>
<dbReference type="EMBL" id="JBHLTC010000001">
    <property type="protein sequence ID" value="MFC0622427.1"/>
    <property type="molecule type" value="Genomic_DNA"/>
</dbReference>
<keyword evidence="1" id="KW-0547">Nucleotide-binding</keyword>
<dbReference type="PANTHER" id="PTHR43788">
    <property type="entry name" value="DNA2/NAM7 HELICASE FAMILY MEMBER"/>
    <property type="match status" value="1"/>
</dbReference>
<sequence>MDSANPCQHQRAAGALSMLTIHRLTAGNGYKYLLKHVATGDVDRRMTSPLTAYYAASGYPAGRWLGNGLPGLGDGALQAGTEVTEAQLAALFGRGEDPLNGRLLGKAYPAYKSPSQRINEQIAALPSILSDSDRATAIEHIRQTEARRRTQHPVAGFDLTFSPVKSVSALWAIADTGTQEQIVRAHHDTINDVLDLIQRHAAFSRTGEKGVAQIDTRGVIAAAFDHWDTRSGDPQLHTHLVIANRVQGTDGRWRTLDGRVLYQSCVAMSEIHNVLLADRLTERLGVDWEHRNRGVRRNPAFEITGVPDELLREFSARTTQIEDNLAELLAQREPGTPDPTRRGMYVLRQQATLMNRPAKHLVKPLSEMVAGWRQRARDNVGLDPATVVAAAVQESSRRPLHAGDLADDTITAYASTVVLALQARRSTWTRWNILAETARQSRTLRMATANDRLALLDTIADQVEAQSISLSAPSFVQRTERLARLDGESVFTMHHGRIFTSAMVLGAEALLLDLTNDHTGPAVPARAVRSAVHKAELGDSQRQALERIAASGQKVEALVGPAGTGKTSVLAILRDAWESQYGPGTVVAVAPSSAAAEVLSDALDVPSDNIAKWIHESIGLGAAQRADWIARAEQALRTTSHHPRTKKRQLQLLAQLAEARSDQDRWRLRPSQLLIVDEASMAGTADLAALARQAADAGAKLLLVGDDAQLGAVDAGGAFRLIVKDTHAARLTEVWRFDNEWERQASLGLRQGNARALDAYEDHGRIVAGSSDDMERAAYRAWLKDTEVGLASLLVAADNQTVTRLNARARLDRVAAGQVESEGVLLHDGNEAGVGDVVVTRLNSRHIRSETGDSVRNGDTWDVVRRWDDGSLTVHNVDSGTLTLSAAYVAESVELAYATTAHRAQGSTVDTAHLLVTERLSRELMYVGMTRARTHNQAYVVTTDTTQELHEPRTEQTQRDILEGVLERVDLEPSAHEVMRQELDNAVRLDRLIPIHDHLCQVAMAERVQAALATTSLPAIDHAQILASPAYGPLVAALRRAEHHGLDLAITLQKATRQGSLNRAKDLAAVLHAHVERLVQRAQ</sequence>
<dbReference type="InterPro" id="IPR003593">
    <property type="entry name" value="AAA+_ATPase"/>
</dbReference>
<comment type="caution">
    <text evidence="4">The sequence shown here is derived from an EMBL/GenBank/DDBJ whole genome shotgun (WGS) entry which is preliminary data.</text>
</comment>
<evidence type="ECO:0000259" key="3">
    <source>
        <dbReference type="SMART" id="SM00382"/>
    </source>
</evidence>
<dbReference type="InterPro" id="IPR014862">
    <property type="entry name" value="TrwC"/>
</dbReference>
<dbReference type="InterPro" id="IPR050534">
    <property type="entry name" value="Coronavir_polyprotein_1ab"/>
</dbReference>
<protein>
    <submittedName>
        <fullName evidence="4">MobF family relaxase</fullName>
    </submittedName>
</protein>
<evidence type="ECO:0000256" key="1">
    <source>
        <dbReference type="ARBA" id="ARBA00022741"/>
    </source>
</evidence>
<keyword evidence="2" id="KW-0067">ATP-binding</keyword>
<evidence type="ECO:0000313" key="5">
    <source>
        <dbReference type="Proteomes" id="UP001589890"/>
    </source>
</evidence>
<dbReference type="SUPFAM" id="SSF55464">
    <property type="entry name" value="Origin of replication-binding domain, RBD-like"/>
    <property type="match status" value="1"/>
</dbReference>
<gene>
    <name evidence="4" type="primary">mobF</name>
    <name evidence="4" type="ORF">ACFFGN_00005</name>
</gene>
<feature type="domain" description="AAA+ ATPase" evidence="3">
    <location>
        <begin position="552"/>
        <end position="820"/>
    </location>
</feature>
<dbReference type="PANTHER" id="PTHR43788:SF6">
    <property type="entry name" value="DNA HELICASE B"/>
    <property type="match status" value="1"/>
</dbReference>
<accession>A0ABV6QFB7</accession>
<proteinExistence type="predicted"/>
<name>A0ABV6QFB7_9ACTN</name>
<dbReference type="Pfam" id="PF08751">
    <property type="entry name" value="TrwC"/>
    <property type="match status" value="1"/>
</dbReference>
<dbReference type="Gene3D" id="3.40.50.300">
    <property type="entry name" value="P-loop containing nucleotide triphosphate hydrolases"/>
    <property type="match status" value="2"/>
</dbReference>
<dbReference type="SMART" id="SM00382">
    <property type="entry name" value="AAA"/>
    <property type="match status" value="1"/>
</dbReference>
<dbReference type="Pfam" id="PF13538">
    <property type="entry name" value="UvrD_C_2"/>
    <property type="match status" value="1"/>
</dbReference>
<dbReference type="NCBIfam" id="NF041492">
    <property type="entry name" value="MobF"/>
    <property type="match status" value="1"/>
</dbReference>